<feature type="transmembrane region" description="Helical" evidence="5">
    <location>
        <begin position="93"/>
        <end position="119"/>
    </location>
</feature>
<dbReference type="STRING" id="317018.AVL63_08085"/>
<keyword evidence="2 5" id="KW-0812">Transmembrane</keyword>
<dbReference type="AlphaFoldDB" id="A0A0W8IK49"/>
<proteinExistence type="predicted"/>
<dbReference type="PANTHER" id="PTHR33514:SF13">
    <property type="entry name" value="PROTEIN ABCI12, CHLOROPLASTIC"/>
    <property type="match status" value="1"/>
</dbReference>
<dbReference type="Proteomes" id="UP000054023">
    <property type="component" value="Unassembled WGS sequence"/>
</dbReference>
<evidence type="ECO:0000256" key="5">
    <source>
        <dbReference type="SAM" id="Phobius"/>
    </source>
</evidence>
<keyword evidence="3 5" id="KW-1133">Transmembrane helix</keyword>
<dbReference type="RefSeq" id="WP_058887333.1">
    <property type="nucleotide sequence ID" value="NZ_LQBM01000001.1"/>
</dbReference>
<reference evidence="7" key="1">
    <citation type="submission" date="2015-12" db="EMBL/GenBank/DDBJ databases">
        <authorList>
            <person name="Nair G.R."/>
            <person name="Kaur G."/>
            <person name="Mayilraj S."/>
        </authorList>
    </citation>
    <scope>NUCLEOTIDE SEQUENCE [LARGE SCALE GENOMIC DNA]</scope>
    <source>
        <strain evidence="7">CD08_7</strain>
    </source>
</reference>
<feature type="transmembrane region" description="Helical" evidence="5">
    <location>
        <begin position="12"/>
        <end position="34"/>
    </location>
</feature>
<dbReference type="PANTHER" id="PTHR33514">
    <property type="entry name" value="PROTEIN ABCI12, CHLOROPLASTIC"/>
    <property type="match status" value="1"/>
</dbReference>
<accession>A0A0W8IK49</accession>
<dbReference type="OrthoDB" id="509049at2"/>
<evidence type="ECO:0000256" key="4">
    <source>
        <dbReference type="ARBA" id="ARBA00023136"/>
    </source>
</evidence>
<evidence type="ECO:0000313" key="6">
    <source>
        <dbReference type="EMBL" id="KUG60350.1"/>
    </source>
</evidence>
<evidence type="ECO:0008006" key="8">
    <source>
        <dbReference type="Google" id="ProtNLM"/>
    </source>
</evidence>
<evidence type="ECO:0000256" key="3">
    <source>
        <dbReference type="ARBA" id="ARBA00022989"/>
    </source>
</evidence>
<dbReference type="InterPro" id="IPR003339">
    <property type="entry name" value="ABC/ECF_trnsptr_transmembrane"/>
</dbReference>
<feature type="transmembrane region" description="Helical" evidence="5">
    <location>
        <begin position="40"/>
        <end position="59"/>
    </location>
</feature>
<protein>
    <recommendedName>
        <fullName evidence="8">Cobalt ABC transporter</fullName>
    </recommendedName>
</protein>
<keyword evidence="4 5" id="KW-0472">Membrane</keyword>
<dbReference type="Pfam" id="PF02361">
    <property type="entry name" value="CbiQ"/>
    <property type="match status" value="1"/>
</dbReference>
<organism evidence="6 7">
    <name type="scientific">Nesterenkonia jeotgali</name>
    <dbReference type="NCBI Taxonomy" id="317018"/>
    <lineage>
        <taxon>Bacteria</taxon>
        <taxon>Bacillati</taxon>
        <taxon>Actinomycetota</taxon>
        <taxon>Actinomycetes</taxon>
        <taxon>Micrococcales</taxon>
        <taxon>Micrococcaceae</taxon>
        <taxon>Nesterenkonia</taxon>
    </lineage>
</organism>
<feature type="transmembrane region" description="Helical" evidence="5">
    <location>
        <begin position="71"/>
        <end position="87"/>
    </location>
</feature>
<dbReference type="EMBL" id="LQBM01000001">
    <property type="protein sequence ID" value="KUG60350.1"/>
    <property type="molecule type" value="Genomic_DNA"/>
</dbReference>
<feature type="transmembrane region" description="Helical" evidence="5">
    <location>
        <begin position="140"/>
        <end position="159"/>
    </location>
</feature>
<gene>
    <name evidence="6" type="ORF">AVL63_08085</name>
</gene>
<name>A0A0W8IK49_9MICC</name>
<comment type="subcellular location">
    <subcellularLocation>
        <location evidence="1">Membrane</location>
        <topology evidence="1">Multi-pass membrane protein</topology>
    </subcellularLocation>
</comment>
<sequence>MIPLYRPGTSLLHRLPVGAKFLGIFLAALIASIFRESLGVLLVIWAASLLGFLLAGIGVRGLLAQLWRLKWLVVVLSVPQLIFLTPAETSYNVARVLAVVLLASLFTLTTATSEILASFERVLRPLDPLLRRLGLSAERISLALSLTIRSVPVILSFYAEIREAQRARGMRPTPRGTVLPLLVMSLRHAEETAEALAARGVR</sequence>
<keyword evidence="7" id="KW-1185">Reference proteome</keyword>
<dbReference type="CDD" id="cd16914">
    <property type="entry name" value="EcfT"/>
    <property type="match status" value="1"/>
</dbReference>
<comment type="caution">
    <text evidence="6">The sequence shown here is derived from an EMBL/GenBank/DDBJ whole genome shotgun (WGS) entry which is preliminary data.</text>
</comment>
<evidence type="ECO:0000256" key="1">
    <source>
        <dbReference type="ARBA" id="ARBA00004141"/>
    </source>
</evidence>
<dbReference type="GO" id="GO:0005886">
    <property type="term" value="C:plasma membrane"/>
    <property type="evidence" value="ECO:0007669"/>
    <property type="project" value="TreeGrafter"/>
</dbReference>
<evidence type="ECO:0000256" key="2">
    <source>
        <dbReference type="ARBA" id="ARBA00022692"/>
    </source>
</evidence>
<evidence type="ECO:0000313" key="7">
    <source>
        <dbReference type="Proteomes" id="UP000054023"/>
    </source>
</evidence>